<dbReference type="SMART" id="SM00415">
    <property type="entry name" value="HSF"/>
    <property type="match status" value="1"/>
</dbReference>
<dbReference type="EMBL" id="RXIC02000026">
    <property type="protein sequence ID" value="KAB1203355.1"/>
    <property type="molecule type" value="Genomic_DNA"/>
</dbReference>
<feature type="compositionally biased region" description="Pro residues" evidence="9">
    <location>
        <begin position="21"/>
        <end position="31"/>
    </location>
</feature>
<dbReference type="GO" id="GO:0000978">
    <property type="term" value="F:RNA polymerase II cis-regulatory region sequence-specific DNA binding"/>
    <property type="evidence" value="ECO:0007669"/>
    <property type="project" value="TreeGrafter"/>
</dbReference>
<evidence type="ECO:0000256" key="9">
    <source>
        <dbReference type="SAM" id="MobiDB-lite"/>
    </source>
</evidence>
<keyword evidence="7" id="KW-0539">Nucleus</keyword>
<evidence type="ECO:0000256" key="8">
    <source>
        <dbReference type="ARBA" id="ARBA00061350"/>
    </source>
</evidence>
<organism evidence="11 12">
    <name type="scientific">Morella rubra</name>
    <name type="common">Chinese bayberry</name>
    <dbReference type="NCBI Taxonomy" id="262757"/>
    <lineage>
        <taxon>Eukaryota</taxon>
        <taxon>Viridiplantae</taxon>
        <taxon>Streptophyta</taxon>
        <taxon>Embryophyta</taxon>
        <taxon>Tracheophyta</taxon>
        <taxon>Spermatophyta</taxon>
        <taxon>Magnoliopsida</taxon>
        <taxon>eudicotyledons</taxon>
        <taxon>Gunneridae</taxon>
        <taxon>Pentapetalae</taxon>
        <taxon>rosids</taxon>
        <taxon>fabids</taxon>
        <taxon>Fagales</taxon>
        <taxon>Myricaceae</taxon>
        <taxon>Morella</taxon>
    </lineage>
</organism>
<dbReference type="InterPro" id="IPR036390">
    <property type="entry name" value="WH_DNA-bd_sf"/>
</dbReference>
<evidence type="ECO:0000256" key="1">
    <source>
        <dbReference type="ARBA" id="ARBA00004123"/>
    </source>
</evidence>
<keyword evidence="6" id="KW-0804">Transcription</keyword>
<dbReference type="SUPFAM" id="SSF46785">
    <property type="entry name" value="Winged helix' DNA-binding domain"/>
    <property type="match status" value="1"/>
</dbReference>
<dbReference type="AlphaFoldDB" id="A0A6A1USH4"/>
<dbReference type="PANTHER" id="PTHR10015">
    <property type="entry name" value="HEAT SHOCK TRANSCRIPTION FACTOR"/>
    <property type="match status" value="1"/>
</dbReference>
<evidence type="ECO:0000256" key="3">
    <source>
        <dbReference type="ARBA" id="ARBA00023015"/>
    </source>
</evidence>
<evidence type="ECO:0000256" key="5">
    <source>
        <dbReference type="ARBA" id="ARBA00023125"/>
    </source>
</evidence>
<evidence type="ECO:0000256" key="4">
    <source>
        <dbReference type="ARBA" id="ARBA00023016"/>
    </source>
</evidence>
<evidence type="ECO:0000313" key="11">
    <source>
        <dbReference type="EMBL" id="KAB1203355.1"/>
    </source>
</evidence>
<comment type="subcellular location">
    <subcellularLocation>
        <location evidence="1">Nucleus</location>
    </subcellularLocation>
</comment>
<feature type="compositionally biased region" description="Basic and acidic residues" evidence="9">
    <location>
        <begin position="225"/>
        <end position="237"/>
    </location>
</feature>
<feature type="region of interest" description="Disordered" evidence="9">
    <location>
        <begin position="1"/>
        <end position="39"/>
    </location>
</feature>
<sequence>MSSSYRLQPAVPGSSSSQPGGDPPMMSPPQPKEGLHDIGPPPFLTKTFDMVDDPTTNLVVSWRKEGSSFVVWDPHSFSTYLLPRYFKHNNFSSFVRQLNTYGFRKIDPDRWEFANEGFLRGQRHLLRDIKRRKVPSQPFPQQQALGHCFEVGRFGQEGEIDRLKRDKQVLMMQLVKLRQQQQNTRSNLQVTEQRLQRTEIKQQQMMSFLARAMQNPTFLQQLGQQKEKRKELEEAMTKKRRRPIDQGSSCVGGGGGESSQSGVGLKPIKLEPLELGYNGFEVSELEALALEMQGFGRTRAEQEEGKEELEPQESGDRELDEGFWEELFSEAFDKELGTEGGEAGEDEDVNVLTDQLEKQREVIGGNYHDVTSLPSRDSRIMEIWLSSVVVIRCGL</sequence>
<dbReference type="Gene3D" id="1.10.10.10">
    <property type="entry name" value="Winged helix-like DNA-binding domain superfamily/Winged helix DNA-binding domain"/>
    <property type="match status" value="1"/>
</dbReference>
<dbReference type="GO" id="GO:0006357">
    <property type="term" value="P:regulation of transcription by RNA polymerase II"/>
    <property type="evidence" value="ECO:0007669"/>
    <property type="project" value="TreeGrafter"/>
</dbReference>
<dbReference type="PROSITE" id="PS00434">
    <property type="entry name" value="HSF_DOMAIN"/>
    <property type="match status" value="1"/>
</dbReference>
<dbReference type="GO" id="GO:0003700">
    <property type="term" value="F:DNA-binding transcription factor activity"/>
    <property type="evidence" value="ECO:0007669"/>
    <property type="project" value="InterPro"/>
</dbReference>
<name>A0A6A1USH4_9ROSI</name>
<dbReference type="Proteomes" id="UP000516437">
    <property type="component" value="Chromosome 8"/>
</dbReference>
<dbReference type="FunFam" id="1.10.10.10:FF:000057">
    <property type="entry name" value="Heat shock transcription factor 1"/>
    <property type="match status" value="1"/>
</dbReference>
<dbReference type="PRINTS" id="PR00056">
    <property type="entry name" value="HSFDOMAIN"/>
</dbReference>
<dbReference type="GO" id="GO:0034605">
    <property type="term" value="P:cellular response to heat"/>
    <property type="evidence" value="ECO:0007669"/>
    <property type="project" value="TreeGrafter"/>
</dbReference>
<feature type="region of interest" description="Disordered" evidence="9">
    <location>
        <begin position="297"/>
        <end position="318"/>
    </location>
</feature>
<feature type="compositionally biased region" description="Acidic residues" evidence="9">
    <location>
        <begin position="304"/>
        <end position="318"/>
    </location>
</feature>
<proteinExistence type="inferred from homology"/>
<evidence type="ECO:0000259" key="10">
    <source>
        <dbReference type="PROSITE" id="PS00434"/>
    </source>
</evidence>
<dbReference type="OrthoDB" id="60033at2759"/>
<keyword evidence="3" id="KW-0805">Transcription regulation</keyword>
<dbReference type="PANTHER" id="PTHR10015:SF322">
    <property type="entry name" value="HEAT STRESS TRANSCRIPTION FACTOR A-7A"/>
    <property type="match status" value="1"/>
</dbReference>
<evidence type="ECO:0000256" key="6">
    <source>
        <dbReference type="ARBA" id="ARBA00023163"/>
    </source>
</evidence>
<gene>
    <name evidence="11" type="ORF">CJ030_MR8G027894</name>
</gene>
<accession>A0A6A1USH4</accession>
<dbReference type="InterPro" id="IPR000232">
    <property type="entry name" value="HSF_DNA-bd"/>
</dbReference>
<evidence type="ECO:0000256" key="7">
    <source>
        <dbReference type="ARBA" id="ARBA00023242"/>
    </source>
</evidence>
<dbReference type="GO" id="GO:0005634">
    <property type="term" value="C:nucleus"/>
    <property type="evidence" value="ECO:0007669"/>
    <property type="project" value="UniProtKB-SubCell"/>
</dbReference>
<evidence type="ECO:0000256" key="2">
    <source>
        <dbReference type="ARBA" id="ARBA00022553"/>
    </source>
</evidence>
<protein>
    <submittedName>
        <fullName evidence="11">Heat stress transcription factor A-6b</fullName>
    </submittedName>
</protein>
<keyword evidence="4" id="KW-0346">Stress response</keyword>
<evidence type="ECO:0000313" key="12">
    <source>
        <dbReference type="Proteomes" id="UP000516437"/>
    </source>
</evidence>
<keyword evidence="5" id="KW-0238">DNA-binding</keyword>
<dbReference type="InterPro" id="IPR036388">
    <property type="entry name" value="WH-like_DNA-bd_sf"/>
</dbReference>
<keyword evidence="2" id="KW-0597">Phosphoprotein</keyword>
<feature type="region of interest" description="Disordered" evidence="9">
    <location>
        <begin position="222"/>
        <end position="263"/>
    </location>
</feature>
<feature type="domain" description="HSF-type DNA-binding" evidence="10">
    <location>
        <begin position="82"/>
        <end position="106"/>
    </location>
</feature>
<comment type="similarity">
    <text evidence="8">Belongs to the HSF family. Class A subfamily.</text>
</comment>
<comment type="caution">
    <text evidence="11">The sequence shown here is derived from an EMBL/GenBank/DDBJ whole genome shotgun (WGS) entry which is preliminary data.</text>
</comment>
<dbReference type="Pfam" id="PF00447">
    <property type="entry name" value="HSF_DNA-bind"/>
    <property type="match status" value="1"/>
</dbReference>
<keyword evidence="12" id="KW-1185">Reference proteome</keyword>
<reference evidence="11 12" key="1">
    <citation type="journal article" date="2019" name="Plant Biotechnol. J.">
        <title>The red bayberry genome and genetic basis of sex determination.</title>
        <authorList>
            <person name="Jia H.M."/>
            <person name="Jia H.J."/>
            <person name="Cai Q.L."/>
            <person name="Wang Y."/>
            <person name="Zhao H.B."/>
            <person name="Yang W.F."/>
            <person name="Wang G.Y."/>
            <person name="Li Y.H."/>
            <person name="Zhan D.L."/>
            <person name="Shen Y.T."/>
            <person name="Niu Q.F."/>
            <person name="Chang L."/>
            <person name="Qiu J."/>
            <person name="Zhao L."/>
            <person name="Xie H.B."/>
            <person name="Fu W.Y."/>
            <person name="Jin J."/>
            <person name="Li X.W."/>
            <person name="Jiao Y."/>
            <person name="Zhou C.C."/>
            <person name="Tu T."/>
            <person name="Chai C.Y."/>
            <person name="Gao J.L."/>
            <person name="Fan L.J."/>
            <person name="van de Weg E."/>
            <person name="Wang J.Y."/>
            <person name="Gao Z.S."/>
        </authorList>
    </citation>
    <scope>NUCLEOTIDE SEQUENCE [LARGE SCALE GENOMIC DNA]</scope>
    <source>
        <tissue evidence="11">Leaves</tissue>
    </source>
</reference>